<keyword evidence="6 7" id="KW-0472">Membrane</keyword>
<feature type="transmembrane region" description="Helical" evidence="7">
    <location>
        <begin position="187"/>
        <end position="207"/>
    </location>
</feature>
<comment type="caution">
    <text evidence="8">The sequence shown here is derived from an EMBL/GenBank/DDBJ whole genome shotgun (WGS) entry which is preliminary data.</text>
</comment>
<gene>
    <name evidence="8" type="primary">chrA</name>
    <name evidence="8" type="ORF">KJI95_07105</name>
</gene>
<evidence type="ECO:0000256" key="2">
    <source>
        <dbReference type="ARBA" id="ARBA00005262"/>
    </source>
</evidence>
<dbReference type="InterPro" id="IPR014047">
    <property type="entry name" value="Chr_Tranpt_l_chain"/>
</dbReference>
<evidence type="ECO:0000256" key="5">
    <source>
        <dbReference type="ARBA" id="ARBA00022989"/>
    </source>
</evidence>
<keyword evidence="3" id="KW-1003">Cell membrane</keyword>
<feature type="transmembrane region" description="Helical" evidence="7">
    <location>
        <begin position="71"/>
        <end position="92"/>
    </location>
</feature>
<evidence type="ECO:0000256" key="1">
    <source>
        <dbReference type="ARBA" id="ARBA00004651"/>
    </source>
</evidence>
<protein>
    <submittedName>
        <fullName evidence="8">Chromate efflux transporter</fullName>
    </submittedName>
</protein>
<dbReference type="RefSeq" id="WP_214506485.1">
    <property type="nucleotide sequence ID" value="NZ_JAHEPS010000002.1"/>
</dbReference>
<dbReference type="PANTHER" id="PTHR33567:SF3">
    <property type="entry name" value="CHROMATE ION TRANSPORTER (EUROFUNG)"/>
    <property type="match status" value="1"/>
</dbReference>
<evidence type="ECO:0000313" key="8">
    <source>
        <dbReference type="EMBL" id="MBT1444292.1"/>
    </source>
</evidence>
<dbReference type="Pfam" id="PF02417">
    <property type="entry name" value="Chromate_transp"/>
    <property type="match status" value="2"/>
</dbReference>
<dbReference type="PIRSF" id="PIRSF004810">
    <property type="entry name" value="ChrA"/>
    <property type="match status" value="1"/>
</dbReference>
<comment type="subcellular location">
    <subcellularLocation>
        <location evidence="1">Cell membrane</location>
        <topology evidence="1">Multi-pass membrane protein</topology>
    </subcellularLocation>
</comment>
<dbReference type="EMBL" id="JAHEPS010000002">
    <property type="protein sequence ID" value="MBT1444292.1"/>
    <property type="molecule type" value="Genomic_DNA"/>
</dbReference>
<feature type="transmembrane region" description="Helical" evidence="7">
    <location>
        <begin position="214"/>
        <end position="237"/>
    </location>
</feature>
<feature type="transmembrane region" description="Helical" evidence="7">
    <location>
        <begin position="350"/>
        <end position="380"/>
    </location>
</feature>
<organism evidence="8 9">
    <name type="scientific">Shewanella jiangmenensis</name>
    <dbReference type="NCBI Taxonomy" id="2837387"/>
    <lineage>
        <taxon>Bacteria</taxon>
        <taxon>Pseudomonadati</taxon>
        <taxon>Pseudomonadota</taxon>
        <taxon>Gammaproteobacteria</taxon>
        <taxon>Alteromonadales</taxon>
        <taxon>Shewanellaceae</taxon>
        <taxon>Shewanella</taxon>
    </lineage>
</organism>
<feature type="transmembrane region" description="Helical" evidence="7">
    <location>
        <begin position="315"/>
        <end position="338"/>
    </location>
</feature>
<name>A0ABS5V1E3_9GAMM</name>
<feature type="transmembrane region" description="Helical" evidence="7">
    <location>
        <begin position="104"/>
        <end position="128"/>
    </location>
</feature>
<dbReference type="PANTHER" id="PTHR33567">
    <property type="entry name" value="CHROMATE ION TRANSPORTER (EUROFUNG)"/>
    <property type="match status" value="1"/>
</dbReference>
<evidence type="ECO:0000256" key="6">
    <source>
        <dbReference type="ARBA" id="ARBA00023136"/>
    </source>
</evidence>
<evidence type="ECO:0000256" key="7">
    <source>
        <dbReference type="SAM" id="Phobius"/>
    </source>
</evidence>
<evidence type="ECO:0000256" key="4">
    <source>
        <dbReference type="ARBA" id="ARBA00022692"/>
    </source>
</evidence>
<reference evidence="8 9" key="1">
    <citation type="submission" date="2021-05" db="EMBL/GenBank/DDBJ databases">
        <title>Shewanella sp. JM162201.</title>
        <authorList>
            <person name="Xu S."/>
            <person name="Li A."/>
        </authorList>
    </citation>
    <scope>NUCLEOTIDE SEQUENCE [LARGE SCALE GENOMIC DNA]</scope>
    <source>
        <strain evidence="8 9">JM162201</strain>
    </source>
</reference>
<evidence type="ECO:0000313" key="9">
    <source>
        <dbReference type="Proteomes" id="UP001195903"/>
    </source>
</evidence>
<evidence type="ECO:0000256" key="3">
    <source>
        <dbReference type="ARBA" id="ARBA00022475"/>
    </source>
</evidence>
<sequence>MWQIFIRFFMLGLTSFGGPAAHIGYFRQTFVKELNWIDEARFGSLVALSQFLPGPGSSQLGFAIGLSRGGLGGALAAFIGFTLPSAMLMYLIAVTSANVLGQEWFNGMINGLKLLAVVVVLDACLGMFRQFCQSTAAKLLMAASAASLLLVGSSLMQFAVLLLAAIIGSRLLVRGEGDAAPVRGIGWGWLGAFAALLLAAVALLPTLAPGSAAWLGAVGFQAGSLVFGGGHVVLPLLEGHFEAVMSPDRFLTGYAAAQAIPGPMFTLATFLGADAATGDSVAGALIATLGIFVPGFLLILAFLPAWQGLSQRPRIAGAVAGVNAAVVGLLLSALYQPIWTSAVSGPRDVALIILGVAALKLLKLPILALVAAFAAGGGLLL</sequence>
<feature type="transmembrane region" description="Helical" evidence="7">
    <location>
        <begin position="140"/>
        <end position="167"/>
    </location>
</feature>
<keyword evidence="9" id="KW-1185">Reference proteome</keyword>
<comment type="similarity">
    <text evidence="2">Belongs to the chromate ion transporter (CHR) (TC 2.A.51) family.</text>
</comment>
<keyword evidence="5 7" id="KW-1133">Transmembrane helix</keyword>
<proteinExistence type="inferred from homology"/>
<feature type="transmembrane region" description="Helical" evidence="7">
    <location>
        <begin position="281"/>
        <end position="303"/>
    </location>
</feature>
<accession>A0ABS5V1E3</accession>
<keyword evidence="4 7" id="KW-0812">Transmembrane</keyword>
<dbReference type="Proteomes" id="UP001195903">
    <property type="component" value="Unassembled WGS sequence"/>
</dbReference>
<feature type="transmembrane region" description="Helical" evidence="7">
    <location>
        <begin position="6"/>
        <end position="26"/>
    </location>
</feature>
<dbReference type="NCBIfam" id="TIGR00937">
    <property type="entry name" value="2A51"/>
    <property type="match status" value="1"/>
</dbReference>
<dbReference type="InterPro" id="IPR003370">
    <property type="entry name" value="Chromate_transpt"/>
</dbReference>